<dbReference type="PANTHER" id="PTHR18905">
    <property type="entry name" value="NINEIN"/>
    <property type="match status" value="1"/>
</dbReference>
<feature type="coiled-coil region" evidence="5">
    <location>
        <begin position="875"/>
        <end position="902"/>
    </location>
</feature>
<dbReference type="Proteomes" id="UP000695022">
    <property type="component" value="Unplaced"/>
</dbReference>
<keyword evidence="3" id="KW-0597">Phosphoprotein</keyword>
<dbReference type="PANTHER" id="PTHR18905:SF13">
    <property type="entry name" value="NON-CENTROSOMAL MICROTUBULE ARRAY"/>
    <property type="match status" value="1"/>
</dbReference>
<keyword evidence="4" id="KW-0206">Cytoskeleton</keyword>
<feature type="region of interest" description="Disordered" evidence="6">
    <location>
        <begin position="629"/>
        <end position="651"/>
    </location>
</feature>
<sequence length="912" mass="106112">MAGSGGQQSPRLCAASASYVAELKHVRSTVEQLNAENDKLRLDVLEANTRVTLLAEEVDDTHALLEHSNQSKLASLERRYQHRLKSVQSQLVSERDCLSTETDQYRQQLQEEVESSRAEEGRIRERFSSLQKENAHLVADCVDMGEQLEDVRKQNQQLSRELVNIARLKEKIAELEQAQELLLEAQEELSTDRLQRLEEENKELRDSVDVAAAENEALRQQLATVSKRRKFSRGHGGAATRHGSTLSDYVKPHLRMQVASSSSTDENDEDPSPRRVRPRRRPLHAKRVSDPRKEGEDTRAATEHRQEVALLQAKIDEQERHLQALMNDTREFDMLSQRDDEREQLIGQFEAEKRHLVSEHAEEMARRIRQSEQEKAQLIGQLEEERQESSIRLEADLDGALEIQRIDIQASLEQAFAEELEAMRLQHQGELARLDEAHRGECDAAAAAARREVTTVAEARALEQQREATARADRDHQEALQQSLEQQLALKLAEEEAELRVDTLQGALAAERAALQREREERDEVIARMLAGGAPALCGKLKEDFQALLRAETEAVAARWAEERGREAEEERRKLQASCEEEAARMREELNAERSRLDEEKVREEQERAQLQELRKQLDEERLHQEKAREQFEAEKVQQEEQRKQMEAEWMRQQEEEKKQWEEDRKLMKEERRQREEERKWWEEERKQQEQEKQQREEERKLVEEVVQREREWTQREEARQRELASLREECERLQLAGSINQSLAEQYEEDEVKLIRQQLQEANEKLYNHMTSHPNGQLQQQCAELQQVNSSIAAASEQCFADAKNYITKLQCDHRQQLQEAGVDQRRLQDSLQHTHDLLDEYIDKYKTQLAASGRRDKLVKELYVENAELVGALQAAEAGQKQARDDARRLDDKCQRMQRMLGDVCNVAIL</sequence>
<dbReference type="GeneID" id="106809058"/>
<reference evidence="8" key="1">
    <citation type="submission" date="2025-08" db="UniProtKB">
        <authorList>
            <consortium name="RefSeq"/>
        </authorList>
    </citation>
    <scope>IDENTIFICATION</scope>
</reference>
<feature type="region of interest" description="Disordered" evidence="6">
    <location>
        <begin position="562"/>
        <end position="605"/>
    </location>
</feature>
<feature type="coiled-coil region" evidence="5">
    <location>
        <begin position="462"/>
        <end position="528"/>
    </location>
</feature>
<evidence type="ECO:0000256" key="5">
    <source>
        <dbReference type="SAM" id="Coils"/>
    </source>
</evidence>
<evidence type="ECO:0000256" key="1">
    <source>
        <dbReference type="ARBA" id="ARBA00004300"/>
    </source>
</evidence>
<evidence type="ECO:0000256" key="6">
    <source>
        <dbReference type="SAM" id="MobiDB-lite"/>
    </source>
</evidence>
<name>A0ABM1E5L5_PRICU</name>
<feature type="coiled-coil region" evidence="5">
    <location>
        <begin position="361"/>
        <end position="388"/>
    </location>
</feature>
<feature type="compositionally biased region" description="Basic and acidic residues" evidence="6">
    <location>
        <begin position="562"/>
        <end position="574"/>
    </location>
</feature>
<feature type="compositionally biased region" description="Basic and acidic residues" evidence="6">
    <location>
        <begin position="582"/>
        <end position="605"/>
    </location>
</feature>
<comment type="subcellular location">
    <subcellularLocation>
        <location evidence="1">Cytoplasm</location>
        <location evidence="1">Cytoskeleton</location>
        <location evidence="1">Microtubule organizing center</location>
        <location evidence="1">Centrosome</location>
    </subcellularLocation>
</comment>
<feature type="coiled-coil region" evidence="5">
    <location>
        <begin position="23"/>
        <end position="50"/>
    </location>
</feature>
<evidence type="ECO:0000256" key="2">
    <source>
        <dbReference type="ARBA" id="ARBA00022490"/>
    </source>
</evidence>
<keyword evidence="5" id="KW-0175">Coiled coil</keyword>
<evidence type="ECO:0000256" key="3">
    <source>
        <dbReference type="ARBA" id="ARBA00022553"/>
    </source>
</evidence>
<feature type="compositionally biased region" description="Basic residues" evidence="6">
    <location>
        <begin position="274"/>
        <end position="286"/>
    </location>
</feature>
<proteinExistence type="predicted"/>
<evidence type="ECO:0000313" key="7">
    <source>
        <dbReference type="Proteomes" id="UP000695022"/>
    </source>
</evidence>
<organism evidence="7 8">
    <name type="scientific">Priapulus caudatus</name>
    <name type="common">Priapulid worm</name>
    <dbReference type="NCBI Taxonomy" id="37621"/>
    <lineage>
        <taxon>Eukaryota</taxon>
        <taxon>Metazoa</taxon>
        <taxon>Ecdysozoa</taxon>
        <taxon>Scalidophora</taxon>
        <taxon>Priapulida</taxon>
        <taxon>Priapulimorpha</taxon>
        <taxon>Priapulimorphida</taxon>
        <taxon>Priapulidae</taxon>
        <taxon>Priapulus</taxon>
    </lineage>
</organism>
<keyword evidence="7" id="KW-1185">Reference proteome</keyword>
<gene>
    <name evidence="8" type="primary">LOC106809058</name>
</gene>
<feature type="compositionally biased region" description="Basic and acidic residues" evidence="6">
    <location>
        <begin position="287"/>
        <end position="302"/>
    </location>
</feature>
<dbReference type="RefSeq" id="XP_014667486.1">
    <property type="nucleotide sequence ID" value="XM_014812000.1"/>
</dbReference>
<evidence type="ECO:0000256" key="4">
    <source>
        <dbReference type="ARBA" id="ARBA00023212"/>
    </source>
</evidence>
<feature type="region of interest" description="Disordered" evidence="6">
    <location>
        <begin position="225"/>
        <end position="302"/>
    </location>
</feature>
<accession>A0ABM1E5L5</accession>
<keyword evidence="2" id="KW-0963">Cytoplasm</keyword>
<evidence type="ECO:0000313" key="8">
    <source>
        <dbReference type="RefSeq" id="XP_014667486.1"/>
    </source>
</evidence>
<protein>
    <submittedName>
        <fullName evidence="8">Trichohyalin-like</fullName>
    </submittedName>
</protein>